<organism evidence="2 3">
    <name type="scientific">Collimonas pratensis</name>
    <dbReference type="NCBI Taxonomy" id="279113"/>
    <lineage>
        <taxon>Bacteria</taxon>
        <taxon>Pseudomonadati</taxon>
        <taxon>Pseudomonadota</taxon>
        <taxon>Betaproteobacteria</taxon>
        <taxon>Burkholderiales</taxon>
        <taxon>Oxalobacteraceae</taxon>
        <taxon>Collimonas</taxon>
    </lineage>
</organism>
<dbReference type="PATRIC" id="fig|279113.9.peg.2717"/>
<dbReference type="InterPro" id="IPR046538">
    <property type="entry name" value="DUF6603"/>
</dbReference>
<protein>
    <recommendedName>
        <fullName evidence="1">DUF6603 domain-containing protein</fullName>
    </recommendedName>
</protein>
<sequence length="1486" mass="157383">MDLNTLAGVLRGQANHQQSIVFNSDFLSAAQIAALQSGFDLAAQSYFTINAITAGDVPDPSNQQLILTAGNTDVLAQKGLALKVVFTVDASQTLQFTIAVEFAAGWQFADSFPHLTVFPFDQVSASASYAIYATQPASAYFPWPNQATESVALAAGLNMASWLQLNIFSGALVLLQQVLNNTDKYKFFGPIALSAATPYPVMYLSSPLLAQSFNIIPGQLTVGNLALSINVSAPQARLQNLTMRFSASTEDLTFGVEIFSNNILLSFFAEPLPGHVFGIPQILALPGGAGFQQYIPSTLSDAFNLATLQSFVITQGGNSGIGMTGFVIGSNPGYSLTLINNVLILENLCLDMNSYLPGTASSLTIVSLSASAKIFPDIFTGDFNFFLELASTPRAGWQISTITGAYLGQVKLSDLVRGIVGNTALLPSVLSDISFSNFGVVVNQQGTGYSYTIYGQVNVALPIMDTSLVASLSVVANYSPSGYSVVLQGSFLVGAQNFTLELDLGNSSSQAPNNPTIVMSAKWQALTPADYLQFEDLATAFGFSSSQIPSIPSDLDLGLKEADFYYDYSNSKLVIGLQSDTYGSAVFAAVTNPGNKQWQFFFGLNIDKPIPISNLPLIGDLLPKEDTVQITKIQVVIASALFNDALATQVNAIIAKLGSSYPTIPDTAQQGMPAGLGFSMIVAVGSYQIPIMFGAGQSSAQNAAYRPDALPSDERALILLSSPPNAPVSSAASSDGVLWFNLQKNFGPVSIQKIGVQYKNEKIYVLVNMSLTGAGLTVGLLGFGIGSSISDFDPSFEIQGIDVSYSGGGVEISGGLRGSIDPVNFVGELMVNVESFGIAGLCGYTSIEGSPSMFLYAVLNAPLGGPACFFVTGIAGGFGFNRDLQMPAVSGISTFPLVQWAQGDNNPPGMNMGGDIGSQVNGVLERLSSGGIVAPQVGQYWLAAGIKFTSFELANSFALAVVKFGAEFEIDLLGTTTIAIPPGEPVIFAEMQLLASFRPAEGFIGISGQLTAQSYVLSPDCHLTGGFAYYFWFSGPREGNFVITMGGYNPNFKVPDFYPTVPRLGINWNVSDNLVVKGDEYFAVTSAAVMAGGGLSATWSSGGIKAWFNVQADFLMVYQPFHYYLDASVDIGASFRISLIFTHITISIHVGASLEIWGPDFTGRATIDLDIISFTISFGASNQATKTTISWPDFVTQMLPGLTPSSFQARGDARMRLPLGAAAQDTSGIHLNVTSGLVKTLSDDPGTLDFVVSPETVELTVNATIPIKESHASFAGLVKLAPVALQPVDPLGQTIIPNEAFGVGPTGTANDSFVPTFNLAITLTNDPGQANVQVTLQCVRIFSNAPNSLWQKLDFDGNGNPVLGDPLNHTTTPNVVTGYRIIPIPQVPDHTLPINLEYLQYTIDINAQYFYWSTAYVPVGSDFGGKTVENSIMSATAVANRAALLPVIHDYIAAVATSVNLDSMTDATHAGLLSEPVMSLLGENNT</sequence>
<evidence type="ECO:0000313" key="3">
    <source>
        <dbReference type="Proteomes" id="UP000074561"/>
    </source>
</evidence>
<dbReference type="Pfam" id="PF20248">
    <property type="entry name" value="DUF6603"/>
    <property type="match status" value="1"/>
</dbReference>
<accession>A0A127Q504</accession>
<gene>
    <name evidence="2" type="ORF">CPter91_2753</name>
</gene>
<dbReference type="OrthoDB" id="535891at2"/>
<dbReference type="EMBL" id="CP013234">
    <property type="protein sequence ID" value="AMP05101.1"/>
    <property type="molecule type" value="Genomic_DNA"/>
</dbReference>
<feature type="domain" description="DUF6603" evidence="1">
    <location>
        <begin position="742"/>
        <end position="1220"/>
    </location>
</feature>
<dbReference type="STRING" id="279113.CPter91_2753"/>
<proteinExistence type="predicted"/>
<dbReference type="KEGG" id="cpra:CPter91_2753"/>
<evidence type="ECO:0000313" key="2">
    <source>
        <dbReference type="EMBL" id="AMP05101.1"/>
    </source>
</evidence>
<name>A0A127Q504_9BURK</name>
<evidence type="ECO:0000259" key="1">
    <source>
        <dbReference type="Pfam" id="PF20248"/>
    </source>
</evidence>
<dbReference type="Proteomes" id="UP000074561">
    <property type="component" value="Chromosome"/>
</dbReference>
<dbReference type="RefSeq" id="WP_061940771.1">
    <property type="nucleotide sequence ID" value="NZ_CP013234.1"/>
</dbReference>
<reference evidence="2 3" key="1">
    <citation type="submission" date="2015-11" db="EMBL/GenBank/DDBJ databases">
        <title>Exploring the genomic traits of fungus-feeding bacterial genus Collimonas.</title>
        <authorList>
            <person name="Song C."/>
            <person name="Schmidt R."/>
            <person name="de Jager V."/>
            <person name="Krzyzanowska D."/>
            <person name="Jongedijk E."/>
            <person name="Cankar K."/>
            <person name="Beekwilder J."/>
            <person name="van Veen A."/>
            <person name="de Boer W."/>
            <person name="van Veen J.A."/>
            <person name="Garbeva P."/>
        </authorList>
    </citation>
    <scope>NUCLEOTIDE SEQUENCE [LARGE SCALE GENOMIC DNA]</scope>
    <source>
        <strain evidence="2 3">Ter91</strain>
    </source>
</reference>